<name>A0AAV2CGN0_9ROSI</name>
<dbReference type="Proteomes" id="UP001497516">
    <property type="component" value="Chromosome 1"/>
</dbReference>
<dbReference type="EMBL" id="OZ034813">
    <property type="protein sequence ID" value="CAL1354976.1"/>
    <property type="molecule type" value="Genomic_DNA"/>
</dbReference>
<evidence type="ECO:0000313" key="1">
    <source>
        <dbReference type="EMBL" id="CAL1354976.1"/>
    </source>
</evidence>
<dbReference type="AlphaFoldDB" id="A0AAV2CGN0"/>
<keyword evidence="2" id="KW-1185">Reference proteome</keyword>
<organism evidence="1 2">
    <name type="scientific">Linum trigynum</name>
    <dbReference type="NCBI Taxonomy" id="586398"/>
    <lineage>
        <taxon>Eukaryota</taxon>
        <taxon>Viridiplantae</taxon>
        <taxon>Streptophyta</taxon>
        <taxon>Embryophyta</taxon>
        <taxon>Tracheophyta</taxon>
        <taxon>Spermatophyta</taxon>
        <taxon>Magnoliopsida</taxon>
        <taxon>eudicotyledons</taxon>
        <taxon>Gunneridae</taxon>
        <taxon>Pentapetalae</taxon>
        <taxon>rosids</taxon>
        <taxon>fabids</taxon>
        <taxon>Malpighiales</taxon>
        <taxon>Linaceae</taxon>
        <taxon>Linum</taxon>
    </lineage>
</organism>
<reference evidence="1 2" key="1">
    <citation type="submission" date="2024-04" db="EMBL/GenBank/DDBJ databases">
        <authorList>
            <person name="Fracassetti M."/>
        </authorList>
    </citation>
    <scope>NUCLEOTIDE SEQUENCE [LARGE SCALE GENOMIC DNA]</scope>
</reference>
<gene>
    <name evidence="1" type="ORF">LTRI10_LOCUS2757</name>
</gene>
<protein>
    <submittedName>
        <fullName evidence="1">Uncharacterized protein</fullName>
    </submittedName>
</protein>
<proteinExistence type="predicted"/>
<sequence>MIVISSTMKVGVLKMIRGRVVDIRRQATVSSAPVVGVERDTVSSLLVAVDKDRATISSFHGGTSDSGLSLVRTLSLMVRALSFGVVVAPIHPSSVKGFATSPLPSSVESFDTSFWWKEAAYPPCCGRS</sequence>
<accession>A0AAV2CGN0</accession>
<evidence type="ECO:0000313" key="2">
    <source>
        <dbReference type="Proteomes" id="UP001497516"/>
    </source>
</evidence>